<dbReference type="EMBL" id="DF237124">
    <property type="protein sequence ID" value="GAQ84070.1"/>
    <property type="molecule type" value="Genomic_DNA"/>
</dbReference>
<dbReference type="Gene3D" id="3.80.10.10">
    <property type="entry name" value="Ribonuclease Inhibitor"/>
    <property type="match status" value="3"/>
</dbReference>
<dbReference type="InterPro" id="IPR036047">
    <property type="entry name" value="F-box-like_dom_sf"/>
</dbReference>
<organism evidence="1 2">
    <name type="scientific">Klebsormidium nitens</name>
    <name type="common">Green alga</name>
    <name type="synonym">Ulothrix nitens</name>
    <dbReference type="NCBI Taxonomy" id="105231"/>
    <lineage>
        <taxon>Eukaryota</taxon>
        <taxon>Viridiplantae</taxon>
        <taxon>Streptophyta</taxon>
        <taxon>Klebsormidiophyceae</taxon>
        <taxon>Klebsormidiales</taxon>
        <taxon>Klebsormidiaceae</taxon>
        <taxon>Klebsormidium</taxon>
    </lineage>
</organism>
<reference evidence="1 2" key="1">
    <citation type="journal article" date="2014" name="Nat. Commun.">
        <title>Klebsormidium flaccidum genome reveals primary factors for plant terrestrial adaptation.</title>
        <authorList>
            <person name="Hori K."/>
            <person name="Maruyama F."/>
            <person name="Fujisawa T."/>
            <person name="Togashi T."/>
            <person name="Yamamoto N."/>
            <person name="Seo M."/>
            <person name="Sato S."/>
            <person name="Yamada T."/>
            <person name="Mori H."/>
            <person name="Tajima N."/>
            <person name="Moriyama T."/>
            <person name="Ikeuchi M."/>
            <person name="Watanabe M."/>
            <person name="Wada H."/>
            <person name="Kobayashi K."/>
            <person name="Saito M."/>
            <person name="Masuda T."/>
            <person name="Sasaki-Sekimoto Y."/>
            <person name="Mashiguchi K."/>
            <person name="Awai K."/>
            <person name="Shimojima M."/>
            <person name="Masuda S."/>
            <person name="Iwai M."/>
            <person name="Nobusawa T."/>
            <person name="Narise T."/>
            <person name="Kondo S."/>
            <person name="Saito H."/>
            <person name="Sato R."/>
            <person name="Murakawa M."/>
            <person name="Ihara Y."/>
            <person name="Oshima-Yamada Y."/>
            <person name="Ohtaka K."/>
            <person name="Satoh M."/>
            <person name="Sonobe K."/>
            <person name="Ishii M."/>
            <person name="Ohtani R."/>
            <person name="Kanamori-Sato M."/>
            <person name="Honoki R."/>
            <person name="Miyazaki D."/>
            <person name="Mochizuki H."/>
            <person name="Umetsu J."/>
            <person name="Higashi K."/>
            <person name="Shibata D."/>
            <person name="Kamiya Y."/>
            <person name="Sato N."/>
            <person name="Nakamura Y."/>
            <person name="Tabata S."/>
            <person name="Ida S."/>
            <person name="Kurokawa K."/>
            <person name="Ohta H."/>
        </authorList>
    </citation>
    <scope>NUCLEOTIDE SEQUENCE [LARGE SCALE GENOMIC DNA]</scope>
    <source>
        <strain evidence="1 2">NIES-2285</strain>
    </source>
</reference>
<dbReference type="OMA" id="KCKHVTG"/>
<dbReference type="PANTHER" id="PTHR13382">
    <property type="entry name" value="MITOCHONDRIAL ATP SYNTHASE COUPLING FACTOR B"/>
    <property type="match status" value="1"/>
</dbReference>
<dbReference type="GO" id="GO:0005737">
    <property type="term" value="C:cytoplasm"/>
    <property type="evidence" value="ECO:0000318"/>
    <property type="project" value="GO_Central"/>
</dbReference>
<dbReference type="Proteomes" id="UP000054558">
    <property type="component" value="Unassembled WGS sequence"/>
</dbReference>
<protein>
    <submittedName>
        <fullName evidence="1">F-box/RNI-like superfamily protein</fullName>
    </submittedName>
</protein>
<proteinExistence type="predicted"/>
<dbReference type="InterPro" id="IPR050648">
    <property type="entry name" value="F-box_LRR-repeat"/>
</dbReference>
<gene>
    <name evidence="1" type="ORF">KFL_001750070</name>
</gene>
<evidence type="ECO:0000313" key="2">
    <source>
        <dbReference type="Proteomes" id="UP000054558"/>
    </source>
</evidence>
<dbReference type="InterPro" id="IPR032675">
    <property type="entry name" value="LRR_dom_sf"/>
</dbReference>
<evidence type="ECO:0000313" key="1">
    <source>
        <dbReference type="EMBL" id="GAQ84070.1"/>
    </source>
</evidence>
<dbReference type="STRING" id="105231.A0A1Y1HZG6"/>
<accession>A0A1Y1HZG6</accession>
<dbReference type="SUPFAM" id="SSF52047">
    <property type="entry name" value="RNI-like"/>
    <property type="match status" value="2"/>
</dbReference>
<keyword evidence="2" id="KW-1185">Reference proteome</keyword>
<dbReference type="SMART" id="SM00367">
    <property type="entry name" value="LRR_CC"/>
    <property type="match status" value="5"/>
</dbReference>
<dbReference type="InterPro" id="IPR006553">
    <property type="entry name" value="Leu-rich_rpt_Cys-con_subtyp"/>
</dbReference>
<dbReference type="SUPFAM" id="SSF81383">
    <property type="entry name" value="F-box domain"/>
    <property type="match status" value="1"/>
</dbReference>
<name>A0A1Y1HZG6_KLENI</name>
<sequence>MAAFVAGLLGMSQQELRFRVERANQLTAAPFLSLYHSVSPLLGLSVSSDDSLLVAAVDEALPLPTSSQPAQLLEDADGEQNHAVSDASALEPLSLNSDAKSQEGELQLTLCEQGLCGRGEALPQRGEQEGGTLTFCLEEGLAGQGEALPQIEEEGSQLVGHEVAELSLAMGAASVAQLDGGCLAKIMSRVDNSTLQACSLVCREWLEVSSFARTLMSLQEGPQITALPSLVTRFARLQNLHIQGPKIPPPRMLQQDSPAPGLLLTEQANIVPLDDSAMNIIAQGCRNLRKLQLEGCSGFSDVGLNAVLRGCSELVALRLGDCGGFTGEAFGGLKCRVEVLDLDLCVGLTNEGLLAAGKACPNLRDLSVQADLGNASLGQGLEGAARACPGLRALLLHGCGVGDETLQSVAASCPLLSTFSVSCEHAVTDSGLAAFFAALPALETVALHTMRGLSRVPKFGPSTRLKKLRIAYWWNATDLVLRDVSAETNLEVLLLVCCPHLTDATVDKIIAGCKSLKRLVLCDNDSITAESLRAYRRSGRKTRLEVRGCTGVTKESLPEDLKCEEVLQCLRS</sequence>
<dbReference type="AlphaFoldDB" id="A0A1Y1HZG6"/>
<dbReference type="OrthoDB" id="550575at2759"/>
<dbReference type="PANTHER" id="PTHR13382:SF22">
    <property type="entry name" value="F-BOX PROTEIN SKIP14"/>
    <property type="match status" value="1"/>
</dbReference>